<evidence type="ECO:0000256" key="1">
    <source>
        <dbReference type="SAM" id="MobiDB-lite"/>
    </source>
</evidence>
<feature type="region of interest" description="Disordered" evidence="1">
    <location>
        <begin position="30"/>
        <end position="49"/>
    </location>
</feature>
<accession>A0AAV4JIZ1</accession>
<proteinExistence type="predicted"/>
<dbReference type="EMBL" id="BMAT01003242">
    <property type="protein sequence ID" value="GFS22306.1"/>
    <property type="molecule type" value="Genomic_DNA"/>
</dbReference>
<dbReference type="Proteomes" id="UP000762676">
    <property type="component" value="Unassembled WGS sequence"/>
</dbReference>
<reference evidence="2 3" key="1">
    <citation type="journal article" date="2021" name="Elife">
        <title>Chloroplast acquisition without the gene transfer in kleptoplastic sea slugs, Plakobranchus ocellatus.</title>
        <authorList>
            <person name="Maeda T."/>
            <person name="Takahashi S."/>
            <person name="Yoshida T."/>
            <person name="Shimamura S."/>
            <person name="Takaki Y."/>
            <person name="Nagai Y."/>
            <person name="Toyoda A."/>
            <person name="Suzuki Y."/>
            <person name="Arimoto A."/>
            <person name="Ishii H."/>
            <person name="Satoh N."/>
            <person name="Nishiyama T."/>
            <person name="Hasebe M."/>
            <person name="Maruyama T."/>
            <person name="Minagawa J."/>
            <person name="Obokata J."/>
            <person name="Shigenobu S."/>
        </authorList>
    </citation>
    <scope>NUCLEOTIDE SEQUENCE [LARGE SCALE GENOMIC DNA]</scope>
</reference>
<sequence length="85" mass="9005">MQTVIATIKKVIREKAFSAVSLTTRISAAAGTETESNARESSRRPGLPDCRISPSSTILLLLLTGVGDSLSLKPLYSTGVNLETN</sequence>
<feature type="non-terminal residue" evidence="2">
    <location>
        <position position="85"/>
    </location>
</feature>
<evidence type="ECO:0000313" key="3">
    <source>
        <dbReference type="Proteomes" id="UP000762676"/>
    </source>
</evidence>
<organism evidence="2 3">
    <name type="scientific">Elysia marginata</name>
    <dbReference type="NCBI Taxonomy" id="1093978"/>
    <lineage>
        <taxon>Eukaryota</taxon>
        <taxon>Metazoa</taxon>
        <taxon>Spiralia</taxon>
        <taxon>Lophotrochozoa</taxon>
        <taxon>Mollusca</taxon>
        <taxon>Gastropoda</taxon>
        <taxon>Heterobranchia</taxon>
        <taxon>Euthyneura</taxon>
        <taxon>Panpulmonata</taxon>
        <taxon>Sacoglossa</taxon>
        <taxon>Placobranchoidea</taxon>
        <taxon>Plakobranchidae</taxon>
        <taxon>Elysia</taxon>
    </lineage>
</organism>
<evidence type="ECO:0000313" key="2">
    <source>
        <dbReference type="EMBL" id="GFS22306.1"/>
    </source>
</evidence>
<name>A0AAV4JIZ1_9GAST</name>
<comment type="caution">
    <text evidence="2">The sequence shown here is derived from an EMBL/GenBank/DDBJ whole genome shotgun (WGS) entry which is preliminary data.</text>
</comment>
<keyword evidence="3" id="KW-1185">Reference proteome</keyword>
<protein>
    <submittedName>
        <fullName evidence="2">Uncharacterized protein</fullName>
    </submittedName>
</protein>
<gene>
    <name evidence="2" type="ORF">ElyMa_001613800</name>
</gene>
<dbReference type="AlphaFoldDB" id="A0AAV4JIZ1"/>